<dbReference type="InterPro" id="IPR017871">
    <property type="entry name" value="ABC_transporter-like_CS"/>
</dbReference>
<evidence type="ECO:0000256" key="3">
    <source>
        <dbReference type="ARBA" id="ARBA00022840"/>
    </source>
</evidence>
<reference evidence="5" key="1">
    <citation type="submission" date="2020-10" db="EMBL/GenBank/DDBJ databases">
        <authorList>
            <person name="Gilroy R."/>
        </authorList>
    </citation>
    <scope>NUCLEOTIDE SEQUENCE</scope>
    <source>
        <strain evidence="5">CHK195-12923</strain>
    </source>
</reference>
<dbReference type="EMBL" id="DVNE01000045">
    <property type="protein sequence ID" value="HIU61920.1"/>
    <property type="molecule type" value="Genomic_DNA"/>
</dbReference>
<dbReference type="SMART" id="SM00382">
    <property type="entry name" value="AAA"/>
    <property type="match status" value="1"/>
</dbReference>
<keyword evidence="3 5" id="KW-0067">ATP-binding</keyword>
<dbReference type="GO" id="GO:0005524">
    <property type="term" value="F:ATP binding"/>
    <property type="evidence" value="ECO:0007669"/>
    <property type="project" value="UniProtKB-KW"/>
</dbReference>
<dbReference type="InterPro" id="IPR050166">
    <property type="entry name" value="ABC_transporter_ATP-bind"/>
</dbReference>
<keyword evidence="2" id="KW-0547">Nucleotide-binding</keyword>
<dbReference type="SUPFAM" id="SSF52540">
    <property type="entry name" value="P-loop containing nucleoside triphosphate hydrolases"/>
    <property type="match status" value="1"/>
</dbReference>
<accession>A0A9D1MKL3</accession>
<organism evidence="5 6">
    <name type="scientific">Candidatus Coproplasma excrementigallinarum</name>
    <dbReference type="NCBI Taxonomy" id="2840747"/>
    <lineage>
        <taxon>Bacteria</taxon>
        <taxon>Bacillati</taxon>
        <taxon>Bacillota</taxon>
        <taxon>Clostridia</taxon>
        <taxon>Eubacteriales</taxon>
        <taxon>Candidatus Coproplasma</taxon>
    </lineage>
</organism>
<protein>
    <submittedName>
        <fullName evidence="5">ATP-binding cassette domain-containing protein</fullName>
    </submittedName>
</protein>
<evidence type="ECO:0000313" key="5">
    <source>
        <dbReference type="EMBL" id="HIU61920.1"/>
    </source>
</evidence>
<evidence type="ECO:0000256" key="1">
    <source>
        <dbReference type="ARBA" id="ARBA00022448"/>
    </source>
</evidence>
<dbReference type="GO" id="GO:0016887">
    <property type="term" value="F:ATP hydrolysis activity"/>
    <property type="evidence" value="ECO:0007669"/>
    <property type="project" value="InterPro"/>
</dbReference>
<dbReference type="InterPro" id="IPR027417">
    <property type="entry name" value="P-loop_NTPase"/>
</dbReference>
<proteinExistence type="predicted"/>
<name>A0A9D1MKL3_9FIRM</name>
<dbReference type="Proteomes" id="UP000824110">
    <property type="component" value="Unassembled WGS sequence"/>
</dbReference>
<evidence type="ECO:0000313" key="6">
    <source>
        <dbReference type="Proteomes" id="UP000824110"/>
    </source>
</evidence>
<dbReference type="InterPro" id="IPR003439">
    <property type="entry name" value="ABC_transporter-like_ATP-bd"/>
</dbReference>
<feature type="domain" description="ABC transporter" evidence="4">
    <location>
        <begin position="2"/>
        <end position="212"/>
    </location>
</feature>
<dbReference type="PANTHER" id="PTHR42788:SF13">
    <property type="entry name" value="ALIPHATIC SULFONATES IMPORT ATP-BINDING PROTEIN SSUB"/>
    <property type="match status" value="1"/>
</dbReference>
<gene>
    <name evidence="5" type="ORF">IAB69_04660</name>
</gene>
<dbReference type="Gene3D" id="3.40.50.300">
    <property type="entry name" value="P-loop containing nucleotide triphosphate hydrolases"/>
    <property type="match status" value="1"/>
</dbReference>
<dbReference type="InterPro" id="IPR003593">
    <property type="entry name" value="AAA+_ATPase"/>
</dbReference>
<evidence type="ECO:0000259" key="4">
    <source>
        <dbReference type="PROSITE" id="PS50893"/>
    </source>
</evidence>
<dbReference type="Pfam" id="PF00005">
    <property type="entry name" value="ABC_tran"/>
    <property type="match status" value="1"/>
</dbReference>
<sequence>MIELKNITKKYGALTVYEGFDFCIEEGEITCILGESGSGKTTLLNMLAGLTEYEGTISPHCRCSYIFQQPRLVPSLTAAGNLKLVCGDDTAIADILRAVGLEEKSGAYPENLSGGQAQRVSIARAFLYPSDVILMDEPFSSLDIALKLKIAELFLRLWSVRKRTAVFVTHDVDEALMLANRIVVLKAGRVVSEFRPEGEPSADLFSRQSMRPALIKALLGED</sequence>
<dbReference type="AlphaFoldDB" id="A0A9D1MKL3"/>
<reference evidence="5" key="2">
    <citation type="journal article" date="2021" name="PeerJ">
        <title>Extensive microbial diversity within the chicken gut microbiome revealed by metagenomics and culture.</title>
        <authorList>
            <person name="Gilroy R."/>
            <person name="Ravi A."/>
            <person name="Getino M."/>
            <person name="Pursley I."/>
            <person name="Horton D.L."/>
            <person name="Alikhan N.F."/>
            <person name="Baker D."/>
            <person name="Gharbi K."/>
            <person name="Hall N."/>
            <person name="Watson M."/>
            <person name="Adriaenssens E.M."/>
            <person name="Foster-Nyarko E."/>
            <person name="Jarju S."/>
            <person name="Secka A."/>
            <person name="Antonio M."/>
            <person name="Oren A."/>
            <person name="Chaudhuri R.R."/>
            <person name="La Ragione R."/>
            <person name="Hildebrand F."/>
            <person name="Pallen M.J."/>
        </authorList>
    </citation>
    <scope>NUCLEOTIDE SEQUENCE</scope>
    <source>
        <strain evidence="5">CHK195-12923</strain>
    </source>
</reference>
<evidence type="ECO:0000256" key="2">
    <source>
        <dbReference type="ARBA" id="ARBA00022741"/>
    </source>
</evidence>
<dbReference type="PROSITE" id="PS00211">
    <property type="entry name" value="ABC_TRANSPORTER_1"/>
    <property type="match status" value="1"/>
</dbReference>
<dbReference type="PROSITE" id="PS50893">
    <property type="entry name" value="ABC_TRANSPORTER_2"/>
    <property type="match status" value="1"/>
</dbReference>
<dbReference type="PANTHER" id="PTHR42788">
    <property type="entry name" value="TAURINE IMPORT ATP-BINDING PROTEIN-RELATED"/>
    <property type="match status" value="1"/>
</dbReference>
<keyword evidence="1" id="KW-0813">Transport</keyword>
<comment type="caution">
    <text evidence="5">The sequence shown here is derived from an EMBL/GenBank/DDBJ whole genome shotgun (WGS) entry which is preliminary data.</text>
</comment>